<evidence type="ECO:0000313" key="3">
    <source>
        <dbReference type="Proteomes" id="UP001057877"/>
    </source>
</evidence>
<keyword evidence="3" id="KW-1185">Reference proteome</keyword>
<proteinExistence type="predicted"/>
<dbReference type="Proteomes" id="UP001057877">
    <property type="component" value="Chromosome"/>
</dbReference>
<feature type="region of interest" description="Disordered" evidence="1">
    <location>
        <begin position="48"/>
        <end position="73"/>
    </location>
</feature>
<feature type="compositionally biased region" description="Basic and acidic residues" evidence="1">
    <location>
        <begin position="53"/>
        <end position="63"/>
    </location>
</feature>
<dbReference type="EMBL" id="CP091430">
    <property type="protein sequence ID" value="UVI29741.1"/>
    <property type="molecule type" value="Genomic_DNA"/>
</dbReference>
<reference evidence="2" key="1">
    <citation type="submission" date="2022-01" db="EMBL/GenBank/DDBJ databases">
        <title>Paenibacillus spongiae sp. nov., isolated from marine sponge.</title>
        <authorList>
            <person name="Li Z."/>
            <person name="Zhang M."/>
        </authorList>
    </citation>
    <scope>NUCLEOTIDE SEQUENCE</scope>
    <source>
        <strain evidence="2">PHS-Z3</strain>
    </source>
</reference>
<protein>
    <submittedName>
        <fullName evidence="2">Uncharacterized protein</fullName>
    </submittedName>
</protein>
<evidence type="ECO:0000256" key="1">
    <source>
        <dbReference type="SAM" id="MobiDB-lite"/>
    </source>
</evidence>
<gene>
    <name evidence="2" type="ORF">L1F29_30770</name>
</gene>
<sequence length="73" mass="7736">MEVRRVLKAAIGVSIVAGNSIARGHDHHALLDGNAHVDCAGTARNSRRAVPTLHDDGRLHAREIGAGMPPRGR</sequence>
<name>A0ABY5S735_9BACL</name>
<dbReference type="RefSeq" id="WP_258385828.1">
    <property type="nucleotide sequence ID" value="NZ_CP091430.1"/>
</dbReference>
<evidence type="ECO:0000313" key="2">
    <source>
        <dbReference type="EMBL" id="UVI29741.1"/>
    </source>
</evidence>
<organism evidence="2 3">
    <name type="scientific">Paenibacillus spongiae</name>
    <dbReference type="NCBI Taxonomy" id="2909671"/>
    <lineage>
        <taxon>Bacteria</taxon>
        <taxon>Bacillati</taxon>
        <taxon>Bacillota</taxon>
        <taxon>Bacilli</taxon>
        <taxon>Bacillales</taxon>
        <taxon>Paenibacillaceae</taxon>
        <taxon>Paenibacillus</taxon>
    </lineage>
</organism>
<accession>A0ABY5S735</accession>